<evidence type="ECO:0000256" key="4">
    <source>
        <dbReference type="ARBA" id="ARBA00022729"/>
    </source>
</evidence>
<accession>A0A5C3QJJ0</accession>
<dbReference type="InterPro" id="IPR002772">
    <property type="entry name" value="Glyco_hydro_3_C"/>
</dbReference>
<dbReference type="SUPFAM" id="SSF51445">
    <property type="entry name" value="(Trans)glycosidases"/>
    <property type="match status" value="1"/>
</dbReference>
<comment type="catalytic activity">
    <reaction evidence="7">
        <text>Hydrolysis of (1-&gt;4)-beta-D-xylans, to remove successive D-xylose residues from the non-reducing termini.</text>
        <dbReference type="EC" id="3.2.1.37"/>
    </reaction>
</comment>
<evidence type="ECO:0000256" key="3">
    <source>
        <dbReference type="ARBA" id="ARBA00022651"/>
    </source>
</evidence>
<dbReference type="SUPFAM" id="SSF52279">
    <property type="entry name" value="Beta-D-glucan exohydrolase, C-terminal domain"/>
    <property type="match status" value="1"/>
</dbReference>
<dbReference type="InterPro" id="IPR044993">
    <property type="entry name" value="BXL"/>
</dbReference>
<dbReference type="PRINTS" id="PR00133">
    <property type="entry name" value="GLHYDRLASE3"/>
</dbReference>
<dbReference type="AlphaFoldDB" id="A0A5C3QJJ0"/>
<dbReference type="Pfam" id="PF07691">
    <property type="entry name" value="PA14"/>
    <property type="match status" value="1"/>
</dbReference>
<dbReference type="EC" id="3.2.1.37" evidence="8"/>
<dbReference type="InterPro" id="IPR001764">
    <property type="entry name" value="Glyco_hydro_3_N"/>
</dbReference>
<reference evidence="10 11" key="1">
    <citation type="journal article" date="2019" name="Nat. Ecol. Evol.">
        <title>Megaphylogeny resolves global patterns of mushroom evolution.</title>
        <authorList>
            <person name="Varga T."/>
            <person name="Krizsan K."/>
            <person name="Foldi C."/>
            <person name="Dima B."/>
            <person name="Sanchez-Garcia M."/>
            <person name="Sanchez-Ramirez S."/>
            <person name="Szollosi G.J."/>
            <person name="Szarkandi J.G."/>
            <person name="Papp V."/>
            <person name="Albert L."/>
            <person name="Andreopoulos W."/>
            <person name="Angelini C."/>
            <person name="Antonin V."/>
            <person name="Barry K.W."/>
            <person name="Bougher N.L."/>
            <person name="Buchanan P."/>
            <person name="Buyck B."/>
            <person name="Bense V."/>
            <person name="Catcheside P."/>
            <person name="Chovatia M."/>
            <person name="Cooper J."/>
            <person name="Damon W."/>
            <person name="Desjardin D."/>
            <person name="Finy P."/>
            <person name="Geml J."/>
            <person name="Haridas S."/>
            <person name="Hughes K."/>
            <person name="Justo A."/>
            <person name="Karasinski D."/>
            <person name="Kautmanova I."/>
            <person name="Kiss B."/>
            <person name="Kocsube S."/>
            <person name="Kotiranta H."/>
            <person name="LaButti K.M."/>
            <person name="Lechner B.E."/>
            <person name="Liimatainen K."/>
            <person name="Lipzen A."/>
            <person name="Lukacs Z."/>
            <person name="Mihaltcheva S."/>
            <person name="Morgado L.N."/>
            <person name="Niskanen T."/>
            <person name="Noordeloos M.E."/>
            <person name="Ohm R.A."/>
            <person name="Ortiz-Santana B."/>
            <person name="Ovrebo C."/>
            <person name="Racz N."/>
            <person name="Riley R."/>
            <person name="Savchenko A."/>
            <person name="Shiryaev A."/>
            <person name="Soop K."/>
            <person name="Spirin V."/>
            <person name="Szebenyi C."/>
            <person name="Tomsovsky M."/>
            <person name="Tulloss R.E."/>
            <person name="Uehling J."/>
            <person name="Grigoriev I.V."/>
            <person name="Vagvolgyi C."/>
            <person name="Papp T."/>
            <person name="Martin F.M."/>
            <person name="Miettinen O."/>
            <person name="Hibbett D.S."/>
            <person name="Nagy L.G."/>
        </authorList>
    </citation>
    <scope>NUCLEOTIDE SEQUENCE [LARGE SCALE GENOMIC DNA]</scope>
    <source>
        <strain evidence="10 11">CBS 309.79</strain>
    </source>
</reference>
<dbReference type="Proteomes" id="UP000305067">
    <property type="component" value="Unassembled WGS sequence"/>
</dbReference>
<dbReference type="InterPro" id="IPR017853">
    <property type="entry name" value="GH"/>
</dbReference>
<dbReference type="InterPro" id="IPR036962">
    <property type="entry name" value="Glyco_hydro_3_N_sf"/>
</dbReference>
<dbReference type="PANTHER" id="PTHR42721:SF3">
    <property type="entry name" value="BETA-D-XYLOSIDASE 5-RELATED"/>
    <property type="match status" value="1"/>
</dbReference>
<keyword evidence="3" id="KW-0858">Xylan degradation</keyword>
<comment type="similarity">
    <text evidence="2">Belongs to the glycosyl hydrolase 3 family.</text>
</comment>
<dbReference type="InterPro" id="IPR013783">
    <property type="entry name" value="Ig-like_fold"/>
</dbReference>
<dbReference type="Gene3D" id="3.40.50.1700">
    <property type="entry name" value="Glycoside hydrolase family 3 C-terminal domain"/>
    <property type="match status" value="2"/>
</dbReference>
<protein>
    <recommendedName>
        <fullName evidence="8">xylan 1,4-beta-xylosidase</fullName>
        <ecNumber evidence="8">3.2.1.37</ecNumber>
    </recommendedName>
</protein>
<dbReference type="InterPro" id="IPR037524">
    <property type="entry name" value="PA14/GLEYA"/>
</dbReference>
<evidence type="ECO:0000259" key="9">
    <source>
        <dbReference type="PROSITE" id="PS51820"/>
    </source>
</evidence>
<dbReference type="Pfam" id="PF00933">
    <property type="entry name" value="Glyco_hydro_3"/>
    <property type="match status" value="1"/>
</dbReference>
<evidence type="ECO:0000313" key="11">
    <source>
        <dbReference type="Proteomes" id="UP000305067"/>
    </source>
</evidence>
<evidence type="ECO:0000256" key="8">
    <source>
        <dbReference type="ARBA" id="ARBA00026107"/>
    </source>
</evidence>
<proteinExistence type="inferred from homology"/>
<keyword evidence="4" id="KW-0732">Signal</keyword>
<gene>
    <name evidence="10" type="ORF">BDV98DRAFT_592588</name>
</gene>
<dbReference type="Gene3D" id="3.20.20.300">
    <property type="entry name" value="Glycoside hydrolase, family 3, N-terminal domain"/>
    <property type="match status" value="1"/>
</dbReference>
<keyword evidence="6" id="KW-0326">Glycosidase</keyword>
<dbReference type="EMBL" id="ML178823">
    <property type="protein sequence ID" value="TFL02096.1"/>
    <property type="molecule type" value="Genomic_DNA"/>
</dbReference>
<keyword evidence="3" id="KW-0119">Carbohydrate metabolism</keyword>
<sequence length="927" mass="101273">MAAPITRNDQPSLAKRQAQADKDVFLDELVDSMTLAEQVHQVHLMFADNIIGPASDNSQYDLAMGVGYENAGIGVMHDWYPTNISQLNELQDLHLEKSRLRVPFMQSGECLHGVKSNKQSMFPQAIALASSFDTDLVRRVGRAVGAEASSIGIHACLAPVLDLAKDPRWGRAQEGWGEDYILTAHMGVAFTSGLSKNGSHSDPDAVVPVMKHFAAHGSPQGGINAAPWMGRGLRQFLDEMLVPFKSAVDLGGVKGVMMAYNEFDDIPAHVQPLLYEALDQWGYDGFIMADDEGMKQLETRHAVATGGYDAIGQWFNAGGGLQFYDYDLDIYRDAARDHVDNGTVLASAIRAAARRILSVKYDLGLFDDPYVPSVDVQGLVSEHFPLTLESARKSFVLMENKDQTLPLKPTEQGIQKIALIGPFGDTFNYGDYTGSWGQTPTINASTIRQGTIEWLEENAPDVELVSAWGANSWMYNSQYSIPTYLMSYDGVPGGLVGTYFASPNFTDPIFEKKEGPNLDWGLYPPLGLPSNNFSVIWEGDITPPVSTDINGFFGVAVSENCSATLIVDGETLVEVGGVGVKSSILGNIMPLPYSLVNATIPPPASSRFTFKKGESYHIEMRFVATNTYQKIANINSVNSEVQLFWNLVDQDDAVGKAVETAQDADVILLAVGANWNSDGESGDRATLGLSPNQTSLTDAIFELGKPVVLILQGGRPFVIPEYYDKAAAVLNAFFPGQSGGQAMAEVLFGEVNPGGRLPISIPRHEGQLPSFYNYKFTAHARNYTDIFSFPQYSFGYGLSYTTFSKTDFNATSSGGSRTFSAGETITFQVTVTNEGDMAGSEVPQVYLLRRVSVTSKPLKQLVAFTRVYLEPGESKRVSMELEVDRYLQTLDRSYEWVLETGDYSFGLLEHGGFDANTGNNVTLTCIR</sequence>
<evidence type="ECO:0000256" key="5">
    <source>
        <dbReference type="ARBA" id="ARBA00022801"/>
    </source>
</evidence>
<dbReference type="GO" id="GO:0009044">
    <property type="term" value="F:xylan 1,4-beta-xylosidase activity"/>
    <property type="evidence" value="ECO:0007669"/>
    <property type="project" value="UniProtKB-EC"/>
</dbReference>
<evidence type="ECO:0000256" key="1">
    <source>
        <dbReference type="ARBA" id="ARBA00004851"/>
    </source>
</evidence>
<dbReference type="InterPro" id="IPR026891">
    <property type="entry name" value="Fn3-like"/>
</dbReference>
<keyword evidence="3" id="KW-0624">Polysaccharide degradation</keyword>
<organism evidence="10 11">
    <name type="scientific">Pterulicium gracile</name>
    <dbReference type="NCBI Taxonomy" id="1884261"/>
    <lineage>
        <taxon>Eukaryota</taxon>
        <taxon>Fungi</taxon>
        <taxon>Dikarya</taxon>
        <taxon>Basidiomycota</taxon>
        <taxon>Agaricomycotina</taxon>
        <taxon>Agaricomycetes</taxon>
        <taxon>Agaricomycetidae</taxon>
        <taxon>Agaricales</taxon>
        <taxon>Pleurotineae</taxon>
        <taxon>Pterulaceae</taxon>
        <taxon>Pterulicium</taxon>
    </lineage>
</organism>
<evidence type="ECO:0000256" key="7">
    <source>
        <dbReference type="ARBA" id="ARBA00024574"/>
    </source>
</evidence>
<feature type="domain" description="PA14" evidence="9">
    <location>
        <begin position="490"/>
        <end position="660"/>
    </location>
</feature>
<dbReference type="InterPro" id="IPR011658">
    <property type="entry name" value="PA14_dom"/>
</dbReference>
<name>A0A5C3QJJ0_9AGAR</name>
<dbReference type="Gene3D" id="2.60.40.10">
    <property type="entry name" value="Immunoglobulins"/>
    <property type="match status" value="1"/>
</dbReference>
<dbReference type="GO" id="GO:0046556">
    <property type="term" value="F:alpha-L-arabinofuranosidase activity"/>
    <property type="evidence" value="ECO:0007669"/>
    <property type="project" value="TreeGrafter"/>
</dbReference>
<evidence type="ECO:0000256" key="6">
    <source>
        <dbReference type="ARBA" id="ARBA00023295"/>
    </source>
</evidence>
<dbReference type="Pfam" id="PF01915">
    <property type="entry name" value="Glyco_hydro_3_C"/>
    <property type="match status" value="1"/>
</dbReference>
<dbReference type="SMART" id="SM01217">
    <property type="entry name" value="Fn3_like"/>
    <property type="match status" value="1"/>
</dbReference>
<dbReference type="GO" id="GO:0031222">
    <property type="term" value="P:arabinan catabolic process"/>
    <property type="evidence" value="ECO:0007669"/>
    <property type="project" value="TreeGrafter"/>
</dbReference>
<evidence type="ECO:0000256" key="2">
    <source>
        <dbReference type="ARBA" id="ARBA00005336"/>
    </source>
</evidence>
<dbReference type="Pfam" id="PF14310">
    <property type="entry name" value="Fn3-like"/>
    <property type="match status" value="1"/>
</dbReference>
<dbReference type="GO" id="GO:0045493">
    <property type="term" value="P:xylan catabolic process"/>
    <property type="evidence" value="ECO:0007669"/>
    <property type="project" value="UniProtKB-KW"/>
</dbReference>
<comment type="pathway">
    <text evidence="1">Glycan degradation; xylan degradation.</text>
</comment>
<dbReference type="OrthoDB" id="2123594at2759"/>
<dbReference type="STRING" id="1884261.A0A5C3QJJ0"/>
<dbReference type="InterPro" id="IPR036881">
    <property type="entry name" value="Glyco_hydro_3_C_sf"/>
</dbReference>
<keyword evidence="5 10" id="KW-0378">Hydrolase</keyword>
<evidence type="ECO:0000313" key="10">
    <source>
        <dbReference type="EMBL" id="TFL02096.1"/>
    </source>
</evidence>
<dbReference type="PANTHER" id="PTHR42721">
    <property type="entry name" value="SUGAR HYDROLASE-RELATED"/>
    <property type="match status" value="1"/>
</dbReference>
<keyword evidence="11" id="KW-1185">Reference proteome</keyword>
<dbReference type="PROSITE" id="PS51820">
    <property type="entry name" value="PA14"/>
    <property type="match status" value="1"/>
</dbReference>